<evidence type="ECO:0000313" key="3">
    <source>
        <dbReference type="Proteomes" id="UP000011096"/>
    </source>
</evidence>
<dbReference type="GeneID" id="43616131"/>
<feature type="region of interest" description="Disordered" evidence="1">
    <location>
        <begin position="405"/>
        <end position="432"/>
    </location>
</feature>
<dbReference type="Gene3D" id="3.30.40.10">
    <property type="entry name" value="Zinc/RING finger domain, C3HC4 (zinc finger)"/>
    <property type="match status" value="1"/>
</dbReference>
<name>A0A7J6IGN5_COLFN</name>
<dbReference type="AlphaFoldDB" id="A0A7J6IGN5"/>
<reference evidence="2 3" key="1">
    <citation type="submission" date="2012-08" db="EMBL/GenBank/DDBJ databases">
        <authorList>
            <person name="Gan P.H.P."/>
            <person name="Ikeda K."/>
            <person name="Irieda H."/>
            <person name="Narusaka M."/>
            <person name="O'Connell R.J."/>
            <person name="Narusaka Y."/>
            <person name="Takano Y."/>
            <person name="Kubo Y."/>
            <person name="Shirasu K."/>
        </authorList>
    </citation>
    <scope>NUCLEOTIDE SEQUENCE [LARGE SCALE GENOMIC DNA]</scope>
    <source>
        <strain evidence="2 3">Nara gc5</strain>
    </source>
</reference>
<dbReference type="InParanoid" id="A0A7J6IGN5"/>
<reference evidence="2 3" key="2">
    <citation type="submission" date="2020-04" db="EMBL/GenBank/DDBJ databases">
        <title>Genome sequencing and assembly of multiple isolates from the Colletotrichum gloeosporioides species complex.</title>
        <authorList>
            <person name="Gan P."/>
            <person name="Shirasu K."/>
        </authorList>
    </citation>
    <scope>NUCLEOTIDE SEQUENCE [LARGE SCALE GENOMIC DNA]</scope>
    <source>
        <strain evidence="2 3">Nara gc5</strain>
    </source>
</reference>
<evidence type="ECO:0000256" key="1">
    <source>
        <dbReference type="SAM" id="MobiDB-lite"/>
    </source>
</evidence>
<evidence type="ECO:0000313" key="2">
    <source>
        <dbReference type="EMBL" id="KAF4475352.1"/>
    </source>
</evidence>
<dbReference type="EMBL" id="ANPB02000010">
    <property type="protein sequence ID" value="KAF4475352.1"/>
    <property type="molecule type" value="Genomic_DNA"/>
</dbReference>
<dbReference type="InterPro" id="IPR013083">
    <property type="entry name" value="Znf_RING/FYVE/PHD"/>
</dbReference>
<keyword evidence="3" id="KW-1185">Reference proteome</keyword>
<proteinExistence type="predicted"/>
<accession>A0A7J6IGN5</accession>
<protein>
    <recommendedName>
        <fullName evidence="4">RING-type domain-containing protein</fullName>
    </recommendedName>
</protein>
<dbReference type="SUPFAM" id="SSF57850">
    <property type="entry name" value="RING/U-box"/>
    <property type="match status" value="1"/>
</dbReference>
<dbReference type="OrthoDB" id="8062037at2759"/>
<dbReference type="Proteomes" id="UP000011096">
    <property type="component" value="Unassembled WGS sequence"/>
</dbReference>
<evidence type="ECO:0008006" key="4">
    <source>
        <dbReference type="Google" id="ProtNLM"/>
    </source>
</evidence>
<dbReference type="RefSeq" id="XP_031888445.1">
    <property type="nucleotide sequence ID" value="XM_032032080.1"/>
</dbReference>
<organism evidence="2 3">
    <name type="scientific">Colletotrichum fructicola (strain Nara gc5)</name>
    <name type="common">Anthracnose fungus</name>
    <name type="synonym">Colletotrichum gloeosporioides (strain Nara gc5)</name>
    <dbReference type="NCBI Taxonomy" id="1213859"/>
    <lineage>
        <taxon>Eukaryota</taxon>
        <taxon>Fungi</taxon>
        <taxon>Dikarya</taxon>
        <taxon>Ascomycota</taxon>
        <taxon>Pezizomycotina</taxon>
        <taxon>Sordariomycetes</taxon>
        <taxon>Hypocreomycetidae</taxon>
        <taxon>Glomerellales</taxon>
        <taxon>Glomerellaceae</taxon>
        <taxon>Colletotrichum</taxon>
        <taxon>Colletotrichum gloeosporioides species complex</taxon>
    </lineage>
</organism>
<comment type="caution">
    <text evidence="2">The sequence shown here is derived from an EMBL/GenBank/DDBJ whole genome shotgun (WGS) entry which is preliminary data.</text>
</comment>
<gene>
    <name evidence="2" type="ORF">CGGC5_v015566</name>
</gene>
<sequence>MCIRHVQFFECPSRDGVPKRHSIKSNILCSNHFPCPDAHWEYRTSEYTQMCPGCSGEPPEVPSQRPQRDAWDRDMAMDNVWANNYIEGLANAVFAWDWARHFSQSDMSSIKRITELYPTFFLERRCKENAHRPSRCHCEAAGPLAYLYNPAAAARRHFTDQAAARFEANAQVQSEFARQIFAEIHRNLAAECTGSNVYFTDGIARQPFFSTEAVMRRQATIDEIVGKAFKTVNDELLESAAANGAKWTDAHTLMESKAYRRKGLVQFMCQIAVYDNGFSMARFCIVVEKLARIIQTPQWRRSSGVVALEKLANAVSFPPSDANVAGYGTGTGFEELIWEAMAFFTGKREVWAREIRNYTAKRLVFQQSVEDVTDAELQALVRNNGVPEECVICYADYWERRSEKEVPPAVSSPTAAERPRLRPRRRLSAQESNLSNLSNISNQIRRLKWDDDPNVQLRIFGASTAGWTVLDRGEQPVRIKHCGHIFGRSCLFRTWVTEANDPDLRPTCPMCRAEPPDGVIRMMEGFLGPLMTRGAAWGLPTSLLSLVRRQ</sequence>